<dbReference type="KEGG" id="req:REQ_09760"/>
<dbReference type="RefSeq" id="WP_013415040.1">
    <property type="nucleotide sequence ID" value="NC_014659.1"/>
</dbReference>
<feature type="transmembrane region" description="Helical" evidence="1">
    <location>
        <begin position="20"/>
        <end position="39"/>
    </location>
</feature>
<sequence>MTEIHSTPTLVERLSDPRPVLAVGTLAWIVATVVVLASADRWNTALPVCYAGIALGLLGFGLFLVQRRAARRGRRGAQQGLV</sequence>
<dbReference type="Proteomes" id="UP001154400">
    <property type="component" value="Chromosome"/>
</dbReference>
<gene>
    <name evidence="2" type="ordered locus">REQ_09760</name>
</gene>
<evidence type="ECO:0000313" key="2">
    <source>
        <dbReference type="EMBL" id="CBH47080.1"/>
    </source>
</evidence>
<keyword evidence="1" id="KW-0472">Membrane</keyword>
<reference evidence="2" key="1">
    <citation type="journal article" date="2010" name="PLoS Genet.">
        <title>The genome of a pathogenic rhodococcus: cooptive virulence underpinned by key gene acquisitions.</title>
        <authorList>
            <person name="Letek M."/>
            <person name="Gonzalez P."/>
            <person name="Macarthur I."/>
            <person name="Rodriguez H."/>
            <person name="Freeman T.C."/>
            <person name="Valero-Rello A."/>
            <person name="Blanco M."/>
            <person name="Buckley T."/>
            <person name="Cherevach I."/>
            <person name="Fahey R."/>
            <person name="Hapeshi A."/>
            <person name="Holdstock J."/>
            <person name="Leadon D."/>
            <person name="Navas J."/>
            <person name="Ocampo A."/>
            <person name="Quail M.A."/>
            <person name="Sanders M."/>
            <person name="Scortti M.M."/>
            <person name="Prescott J.F."/>
            <person name="Fogarty U."/>
            <person name="Meijer W.G."/>
            <person name="Parkhill J."/>
            <person name="Bentley S.D."/>
            <person name="Vazquez-Boland J.A."/>
        </authorList>
    </citation>
    <scope>NUCLEOTIDE SEQUENCE [LARGE SCALE GENOMIC DNA]</scope>
    <source>
        <strain evidence="2 3">103S</strain>
    </source>
</reference>
<name>A0A3S5Y3D7_RHOH1</name>
<evidence type="ECO:0000313" key="3">
    <source>
        <dbReference type="Proteomes" id="UP000006892"/>
    </source>
</evidence>
<keyword evidence="1" id="KW-0812">Transmembrane</keyword>
<dbReference type="AlphaFoldDB" id="A0A3S5Y3D7"/>
<feature type="transmembrane region" description="Helical" evidence="1">
    <location>
        <begin position="45"/>
        <end position="65"/>
    </location>
</feature>
<dbReference type="EMBL" id="FN563149">
    <property type="protein sequence ID" value="CBH47080.1"/>
    <property type="molecule type" value="Genomic_DNA"/>
</dbReference>
<proteinExistence type="predicted"/>
<dbReference type="Pfam" id="PF10745">
    <property type="entry name" value="DUF2530"/>
    <property type="match status" value="1"/>
</dbReference>
<accession>A0A3S5Y3D7</accession>
<dbReference type="InterPro" id="IPR019681">
    <property type="entry name" value="DUF2530"/>
</dbReference>
<protein>
    <submittedName>
        <fullName evidence="2">Integral membrane protein</fullName>
    </submittedName>
</protein>
<keyword evidence="1" id="KW-1133">Transmembrane helix</keyword>
<evidence type="ECO:0000256" key="1">
    <source>
        <dbReference type="SAM" id="Phobius"/>
    </source>
</evidence>
<organism evidence="2">
    <name type="scientific">Rhodococcus hoagii (strain 103S)</name>
    <name type="common">Rhodococcus equi</name>
    <dbReference type="NCBI Taxonomy" id="685727"/>
    <lineage>
        <taxon>Bacteria</taxon>
        <taxon>Bacillati</taxon>
        <taxon>Actinomycetota</taxon>
        <taxon>Actinomycetes</taxon>
        <taxon>Mycobacteriales</taxon>
        <taxon>Nocardiaceae</taxon>
        <taxon>Prescottella</taxon>
    </lineage>
</organism>